<evidence type="ECO:0000256" key="10">
    <source>
        <dbReference type="ARBA" id="ARBA00023201"/>
    </source>
</evidence>
<feature type="transmembrane region" description="Helical" evidence="13">
    <location>
        <begin position="559"/>
        <end position="584"/>
    </location>
</feature>
<feature type="transmembrane region" description="Helical" evidence="13">
    <location>
        <begin position="460"/>
        <end position="478"/>
    </location>
</feature>
<dbReference type="InterPro" id="IPR051163">
    <property type="entry name" value="Sodium:Solute_Symporter_SSF"/>
</dbReference>
<comment type="subcellular location">
    <subcellularLocation>
        <location evidence="1">Cell membrane</location>
        <topology evidence="1">Multi-pass membrane protein</topology>
    </subcellularLocation>
</comment>
<dbReference type="PANTHER" id="PTHR42985">
    <property type="entry name" value="SODIUM-COUPLED MONOCARBOXYLATE TRANSPORTER"/>
    <property type="match status" value="1"/>
</dbReference>
<dbReference type="GO" id="GO:0006814">
    <property type="term" value="P:sodium ion transport"/>
    <property type="evidence" value="ECO:0007669"/>
    <property type="project" value="UniProtKB-KW"/>
</dbReference>
<dbReference type="GO" id="GO:0005886">
    <property type="term" value="C:plasma membrane"/>
    <property type="evidence" value="ECO:0007669"/>
    <property type="project" value="UniProtKB-SubCell"/>
</dbReference>
<dbReference type="AlphaFoldDB" id="A0AAN7P4Q2"/>
<dbReference type="Proteomes" id="UP001353858">
    <property type="component" value="Unassembled WGS sequence"/>
</dbReference>
<keyword evidence="10" id="KW-0739">Sodium transport</keyword>
<dbReference type="Pfam" id="PF00474">
    <property type="entry name" value="SSF"/>
    <property type="match status" value="2"/>
</dbReference>
<comment type="caution">
    <text evidence="14">The sequence shown here is derived from an EMBL/GenBank/DDBJ whole genome shotgun (WGS) entry which is preliminary data.</text>
</comment>
<accession>A0AAN7P4Q2</accession>
<dbReference type="Gene3D" id="1.20.1730.10">
    <property type="entry name" value="Sodium/glucose cotransporter"/>
    <property type="match status" value="2"/>
</dbReference>
<evidence type="ECO:0000256" key="7">
    <source>
        <dbReference type="ARBA" id="ARBA00023053"/>
    </source>
</evidence>
<feature type="transmembrane region" description="Helical" evidence="13">
    <location>
        <begin position="206"/>
        <end position="225"/>
    </location>
</feature>
<gene>
    <name evidence="14" type="ORF">RN001_009445</name>
</gene>
<dbReference type="PROSITE" id="PS50283">
    <property type="entry name" value="NA_SOLUT_SYMP_3"/>
    <property type="match status" value="2"/>
</dbReference>
<feature type="transmembrane region" description="Helical" evidence="13">
    <location>
        <begin position="413"/>
        <end position="437"/>
    </location>
</feature>
<dbReference type="InterPro" id="IPR038377">
    <property type="entry name" value="Na/Glc_symporter_sf"/>
</dbReference>
<dbReference type="EMBL" id="JARPUR010000004">
    <property type="protein sequence ID" value="KAK4876939.1"/>
    <property type="molecule type" value="Genomic_DNA"/>
</dbReference>
<dbReference type="PANTHER" id="PTHR42985:SF21">
    <property type="entry name" value="SODIUM-DEPENDENT MULTIVITAMIN TRANSPORTER-LIKE PROTEIN"/>
    <property type="match status" value="1"/>
</dbReference>
<evidence type="ECO:0000313" key="15">
    <source>
        <dbReference type="Proteomes" id="UP001353858"/>
    </source>
</evidence>
<sequence>MTTDIVMFPILQQDQRSDSSKTSNEEDDSTKYQPTLDEDDHVIPTDETRRYPQRTNPTKRNSFWAIVFGTAVYWMVDITINQGTMQRLMAMPKINDFKKAMFLLCISTIIIKAFSIFTGIMIYAKYSKCDPILSQQVTRSDQILSYFVMDVGGQIPGLPGMFMAGIFSGALSTLSTTLNTLSATIYSDFVSKWVPPTITEKEKNNILKIIVIVAGIFCTALVLVMERLDGILELGMTFGGITSGSLVGIFTLGVLFPSANAKGALWGGISGLLFNSWIIMGSQWYKHKGLLRDTQKPFSVENCTMFVNTTLDFVDEVTEEPFVMYRITFWYYTLFGAIVVLVVGLIISSFTRASDHHVNLDLLSPVIKCLLPKQREVRLSVHIVAPIVCTICIFYTTIGGLKAVVWTDTLQTASIFVCLLIVFGLGVATTGGFANIINESYDGHRLDVLDFDLDPTKRNSFWAIVIGTTVFWMVDITINQSTMQRLMAMPTINDFKKAIFLLCIGTIIIRAFSTFTGIMIYTKYSKCDPILSRQVTRSDQMLPHFVMDVGGQIPGLPGMFMAGIFSGALSTLSTTLNTLSATIYSDFVSKWVPPTITEKRKSNILKIIVIIAGTFCTALVFVVERLDGILELGASFGGITSGALVGIFTLGVFGLLFNSWIILGSQWYKHKGLLKDTQKPFSVENCTMFVNTTLHFVEEVTEEPFVMYRITFWYYTLFGTIVALVVGLIISFFTRASDHHVNSDLLSPVIKCLLPKQKEVRSTETPLLL</sequence>
<evidence type="ECO:0000256" key="11">
    <source>
        <dbReference type="RuleBase" id="RU362091"/>
    </source>
</evidence>
<feature type="transmembrane region" description="Helical" evidence="13">
    <location>
        <begin position="101"/>
        <end position="124"/>
    </location>
</feature>
<reference evidence="15" key="1">
    <citation type="submission" date="2023-01" db="EMBL/GenBank/DDBJ databases">
        <title>Key to firefly adult light organ development and bioluminescence: homeobox transcription factors regulate luciferase expression and transportation to peroxisome.</title>
        <authorList>
            <person name="Fu X."/>
        </authorList>
    </citation>
    <scope>NUCLEOTIDE SEQUENCE [LARGE SCALE GENOMIC DNA]</scope>
</reference>
<feature type="transmembrane region" description="Helical" evidence="13">
    <location>
        <begin position="712"/>
        <end position="733"/>
    </location>
</feature>
<evidence type="ECO:0000256" key="13">
    <source>
        <dbReference type="SAM" id="Phobius"/>
    </source>
</evidence>
<keyword evidence="5 13" id="KW-0812">Transmembrane</keyword>
<evidence type="ECO:0000256" key="9">
    <source>
        <dbReference type="ARBA" id="ARBA00023136"/>
    </source>
</evidence>
<keyword evidence="9 13" id="KW-0472">Membrane</keyword>
<evidence type="ECO:0000256" key="5">
    <source>
        <dbReference type="ARBA" id="ARBA00022692"/>
    </source>
</evidence>
<feature type="transmembrane region" description="Helical" evidence="13">
    <location>
        <begin position="329"/>
        <end position="350"/>
    </location>
</feature>
<dbReference type="GO" id="GO:0015293">
    <property type="term" value="F:symporter activity"/>
    <property type="evidence" value="ECO:0007669"/>
    <property type="project" value="TreeGrafter"/>
</dbReference>
<feature type="transmembrane region" description="Helical" evidence="13">
    <location>
        <begin position="643"/>
        <end position="663"/>
    </location>
</feature>
<feature type="compositionally biased region" description="Basic and acidic residues" evidence="12">
    <location>
        <begin position="41"/>
        <end position="50"/>
    </location>
</feature>
<keyword evidence="6 13" id="KW-1133">Transmembrane helix</keyword>
<evidence type="ECO:0000313" key="14">
    <source>
        <dbReference type="EMBL" id="KAK4876939.1"/>
    </source>
</evidence>
<proteinExistence type="inferred from homology"/>
<feature type="transmembrane region" description="Helical" evidence="13">
    <location>
        <begin position="604"/>
        <end position="623"/>
    </location>
</feature>
<evidence type="ECO:0000256" key="6">
    <source>
        <dbReference type="ARBA" id="ARBA00022989"/>
    </source>
</evidence>
<feature type="region of interest" description="Disordered" evidence="12">
    <location>
        <begin position="12"/>
        <end position="54"/>
    </location>
</feature>
<feature type="transmembrane region" description="Helical" evidence="13">
    <location>
        <begin position="237"/>
        <end position="258"/>
    </location>
</feature>
<keyword evidence="4" id="KW-1003">Cell membrane</keyword>
<feature type="transmembrane region" description="Helical" evidence="13">
    <location>
        <begin position="264"/>
        <end position="285"/>
    </location>
</feature>
<evidence type="ECO:0000256" key="8">
    <source>
        <dbReference type="ARBA" id="ARBA00023065"/>
    </source>
</evidence>
<feature type="transmembrane region" description="Helical" evidence="13">
    <location>
        <begin position="499"/>
        <end position="521"/>
    </location>
</feature>
<keyword evidence="7" id="KW-0915">Sodium</keyword>
<dbReference type="InterPro" id="IPR001734">
    <property type="entry name" value="Na/solute_symporter"/>
</dbReference>
<evidence type="ECO:0000256" key="4">
    <source>
        <dbReference type="ARBA" id="ARBA00022475"/>
    </source>
</evidence>
<evidence type="ECO:0000256" key="12">
    <source>
        <dbReference type="SAM" id="MobiDB-lite"/>
    </source>
</evidence>
<evidence type="ECO:0000256" key="1">
    <source>
        <dbReference type="ARBA" id="ARBA00004651"/>
    </source>
</evidence>
<evidence type="ECO:0000256" key="3">
    <source>
        <dbReference type="ARBA" id="ARBA00022448"/>
    </source>
</evidence>
<keyword evidence="15" id="KW-1185">Reference proteome</keyword>
<feature type="transmembrane region" description="Helical" evidence="13">
    <location>
        <begin position="62"/>
        <end position="80"/>
    </location>
</feature>
<feature type="transmembrane region" description="Helical" evidence="13">
    <location>
        <begin position="379"/>
        <end position="401"/>
    </location>
</feature>
<keyword evidence="8" id="KW-0406">Ion transport</keyword>
<name>A0AAN7P4Q2_9COLE</name>
<evidence type="ECO:0000256" key="2">
    <source>
        <dbReference type="ARBA" id="ARBA00006434"/>
    </source>
</evidence>
<organism evidence="14 15">
    <name type="scientific">Aquatica leii</name>
    <dbReference type="NCBI Taxonomy" id="1421715"/>
    <lineage>
        <taxon>Eukaryota</taxon>
        <taxon>Metazoa</taxon>
        <taxon>Ecdysozoa</taxon>
        <taxon>Arthropoda</taxon>
        <taxon>Hexapoda</taxon>
        <taxon>Insecta</taxon>
        <taxon>Pterygota</taxon>
        <taxon>Neoptera</taxon>
        <taxon>Endopterygota</taxon>
        <taxon>Coleoptera</taxon>
        <taxon>Polyphaga</taxon>
        <taxon>Elateriformia</taxon>
        <taxon>Elateroidea</taxon>
        <taxon>Lampyridae</taxon>
        <taxon>Luciolinae</taxon>
        <taxon>Aquatica</taxon>
    </lineage>
</organism>
<protein>
    <submittedName>
        <fullName evidence="14">Uncharacterized protein</fullName>
    </submittedName>
</protein>
<comment type="similarity">
    <text evidence="2 11">Belongs to the sodium:solute symporter (SSF) (TC 2.A.21) family.</text>
</comment>
<keyword evidence="3" id="KW-0813">Transport</keyword>